<dbReference type="PROSITE" id="PS51257">
    <property type="entry name" value="PROKAR_LIPOPROTEIN"/>
    <property type="match status" value="1"/>
</dbReference>
<accession>A0A1E2RZD7</accession>
<organism evidence="1 2">
    <name type="scientific">Methyloligella halotolerans</name>
    <dbReference type="NCBI Taxonomy" id="1177755"/>
    <lineage>
        <taxon>Bacteria</taxon>
        <taxon>Pseudomonadati</taxon>
        <taxon>Pseudomonadota</taxon>
        <taxon>Alphaproteobacteria</taxon>
        <taxon>Hyphomicrobiales</taxon>
        <taxon>Hyphomicrobiaceae</taxon>
        <taxon>Methyloligella</taxon>
    </lineage>
</organism>
<evidence type="ECO:0000313" key="1">
    <source>
        <dbReference type="EMBL" id="ODA67571.1"/>
    </source>
</evidence>
<keyword evidence="2" id="KW-1185">Reference proteome</keyword>
<dbReference type="EMBL" id="MASI01000003">
    <property type="protein sequence ID" value="ODA67571.1"/>
    <property type="molecule type" value="Genomic_DNA"/>
</dbReference>
<dbReference type="RefSeq" id="WP_169822953.1">
    <property type="nucleotide sequence ID" value="NZ_MASI01000003.1"/>
</dbReference>
<gene>
    <name evidence="1" type="ORF">A7A08_01605</name>
</gene>
<comment type="caution">
    <text evidence="1">The sequence shown here is derived from an EMBL/GenBank/DDBJ whole genome shotgun (WGS) entry which is preliminary data.</text>
</comment>
<evidence type="ECO:0000313" key="2">
    <source>
        <dbReference type="Proteomes" id="UP000095087"/>
    </source>
</evidence>
<protein>
    <submittedName>
        <fullName evidence="1">Uncharacterized protein</fullName>
    </submittedName>
</protein>
<reference evidence="1 2" key="1">
    <citation type="submission" date="2016-07" db="EMBL/GenBank/DDBJ databases">
        <title>Draft genome sequence of Methyloligella halotolerans C2T (VKM B-2706T=CCUG 61687T=DSM 25045T), a halotolerant polyhydroxybutyrate accumulating methylotroph.</title>
        <authorList>
            <person name="Vasilenko O.V."/>
            <person name="Doronina N.V."/>
            <person name="Poroshina M.N."/>
            <person name="Tarlachkov S.V."/>
            <person name="Trotsenko Y.A."/>
        </authorList>
    </citation>
    <scope>NUCLEOTIDE SEQUENCE [LARGE SCALE GENOMIC DNA]</scope>
    <source>
        <strain evidence="1 2">VKM B-2706</strain>
    </source>
</reference>
<dbReference type="Proteomes" id="UP000095087">
    <property type="component" value="Unassembled WGS sequence"/>
</dbReference>
<sequence>MQGMKGVIVAATLVAAAVALGGCFHHHEKTVVTEPLKLGSAVVLEQVARV</sequence>
<name>A0A1E2RZD7_9HYPH</name>
<proteinExistence type="predicted"/>
<dbReference type="STRING" id="1177755.A7A08_01605"/>
<dbReference type="AlphaFoldDB" id="A0A1E2RZD7"/>